<dbReference type="PRINTS" id="PR00205">
    <property type="entry name" value="CADHERIN"/>
</dbReference>
<evidence type="ECO:0000256" key="3">
    <source>
        <dbReference type="SAM" id="MobiDB-lite"/>
    </source>
</evidence>
<keyword evidence="4" id="KW-0472">Membrane</keyword>
<dbReference type="Proteomes" id="UP000643672">
    <property type="component" value="Unassembled WGS sequence"/>
</dbReference>
<feature type="domain" description="Cadherin" evidence="6">
    <location>
        <begin position="553"/>
        <end position="638"/>
    </location>
</feature>
<dbReference type="SMART" id="SM00112">
    <property type="entry name" value="CA"/>
    <property type="match status" value="5"/>
</dbReference>
<proteinExistence type="predicted"/>
<dbReference type="RefSeq" id="WP_202763049.1">
    <property type="nucleotide sequence ID" value="NZ_CAESAQ020000059.1"/>
</dbReference>
<dbReference type="GO" id="GO:0007156">
    <property type="term" value="P:homophilic cell adhesion via plasma membrane adhesion molecules"/>
    <property type="evidence" value="ECO:0007669"/>
    <property type="project" value="InterPro"/>
</dbReference>
<evidence type="ECO:0000259" key="6">
    <source>
        <dbReference type="PROSITE" id="PS50268"/>
    </source>
</evidence>
<name>A0A8H8XC91_9GAMM</name>
<feature type="transmembrane region" description="Helical" evidence="4">
    <location>
        <begin position="1032"/>
        <end position="1050"/>
    </location>
</feature>
<keyword evidence="1 4" id="KW-0812">Transmembrane</keyword>
<dbReference type="PANTHER" id="PTHR24026">
    <property type="entry name" value="FAT ATYPICAL CADHERIN-RELATED"/>
    <property type="match status" value="1"/>
</dbReference>
<dbReference type="CDD" id="cd11304">
    <property type="entry name" value="Cadherin_repeat"/>
    <property type="match status" value="3"/>
</dbReference>
<evidence type="ECO:0000256" key="1">
    <source>
        <dbReference type="ARBA" id="ARBA00022692"/>
    </source>
</evidence>
<keyword evidence="2 4" id="KW-1133">Transmembrane helix</keyword>
<comment type="caution">
    <text evidence="7">The sequence shown here is derived from an EMBL/GenBank/DDBJ whole genome shotgun (WGS) entry which is preliminary data.</text>
</comment>
<dbReference type="NCBIfam" id="NF033191">
    <property type="entry name" value="JDVT-CTERM"/>
    <property type="match status" value="1"/>
</dbReference>
<dbReference type="GO" id="GO:0005509">
    <property type="term" value="F:calcium ion binding"/>
    <property type="evidence" value="ECO:0007669"/>
    <property type="project" value="InterPro"/>
</dbReference>
<evidence type="ECO:0000256" key="5">
    <source>
        <dbReference type="SAM" id="SignalP"/>
    </source>
</evidence>
<keyword evidence="8" id="KW-1185">Reference proteome</keyword>
<feature type="chain" id="PRO_5034690787" description="Cadherin domain-containing protein" evidence="5">
    <location>
        <begin position="23"/>
        <end position="1058"/>
    </location>
</feature>
<dbReference type="InterPro" id="IPR002126">
    <property type="entry name" value="Cadherin-like_dom"/>
</dbReference>
<dbReference type="AlphaFoldDB" id="A0A8H8XC91"/>
<evidence type="ECO:0000313" key="7">
    <source>
        <dbReference type="EMBL" id="CAB5500019.1"/>
    </source>
</evidence>
<feature type="domain" description="Cadherin" evidence="6">
    <location>
        <begin position="250"/>
        <end position="349"/>
    </location>
</feature>
<protein>
    <recommendedName>
        <fullName evidence="6">Cadherin domain-containing protein</fullName>
    </recommendedName>
</protein>
<reference evidence="7 8" key="1">
    <citation type="submission" date="2020-05" db="EMBL/GenBank/DDBJ databases">
        <authorList>
            <person name="Petersen J."/>
            <person name="Sayavedra L."/>
        </authorList>
    </citation>
    <scope>NUCLEOTIDE SEQUENCE [LARGE SCALE GENOMIC DNA]</scope>
    <source>
        <strain evidence="7">B thermophilus SOXS</strain>
    </source>
</reference>
<gene>
    <name evidence="7" type="ORF">THERMOS_1134</name>
</gene>
<feature type="region of interest" description="Disordered" evidence="3">
    <location>
        <begin position="819"/>
        <end position="855"/>
    </location>
</feature>
<dbReference type="EMBL" id="CAESAQ020000059">
    <property type="protein sequence ID" value="CAB5500019.1"/>
    <property type="molecule type" value="Genomic_DNA"/>
</dbReference>
<dbReference type="Gene3D" id="2.60.40.60">
    <property type="entry name" value="Cadherins"/>
    <property type="match status" value="5"/>
</dbReference>
<evidence type="ECO:0000256" key="4">
    <source>
        <dbReference type="SAM" id="Phobius"/>
    </source>
</evidence>
<dbReference type="PANTHER" id="PTHR24026:SF126">
    <property type="entry name" value="PROTOCADHERIN FAT 4"/>
    <property type="match status" value="1"/>
</dbReference>
<dbReference type="GO" id="GO:0005886">
    <property type="term" value="C:plasma membrane"/>
    <property type="evidence" value="ECO:0007669"/>
    <property type="project" value="UniProtKB-SubCell"/>
</dbReference>
<sequence length="1058" mass="113114">MNMFNRFIITTLLVLFTSQVFATKPLLTNAKRIDHKTILITFDQPVKMPEYPVNKGLSVNLYSERDPQNPASTLTYYLGSAMANADFFSPESLNPVDGFAQQMKITLNQDSFNLADNSGKHSVTLYLNNVSPRNKDGEQGEQSYHNNLVLAGDSNLNILSFNTFNANEGDSSTYTLIPSDTAATFSITENSTGNLFSLSGTNNTTLTFNGTGTDFKNGSKSYTVKVKATIGKAAHQNTEQTITVNINDINEAPTDITLSNTTVIENTTTIGTLTNTDDALGTETYSLISGFGDNASFSITGATLSLNTAADYESKTSYSIKVRATDGALTFDKAFTITITDANDTNPSNIILSTTVINDGAESGTTIATLSATDADTVGTLTYALSGDDASSFSINGNQLKIAENVVYSTKSSYNINITANDGVNTSDATTFTLTVNPNPINITNVNIVRDEGSALTALTITATNEPSGQTLTYEISGADAELFNLNGNIVTFKVAPDYEVPNDNGSDNIYNLELKVNDTISTTSKAITITIHNLKENTITIANQTRSINENSAVGTDIGTPLATVGTVTSFAITTGNNDGFFTINSTGQIQVAKLGLDHEIKQNYILTVEIKGTDAKDETAEITISLNNLNDTAPTNITLSKKNIVLGEPAGTVIGTLFATDTDDDDLTYTVNDINNFEISGNKLKIKQVTTEIHTYPIIVTANDGVHTSEPQSFDITITATHIAAPVIAQFTVTQGENKGPLISKDGGEVTISASAGTGTYAWSSDDFSGTNTNKTFVFNPQSVNVGTRTITLKVTTGDFSSERVLKLKLVDTYPNGRTDTNSNGISDSKESGNSNNELPASTNKKITSPNNTRILPGIMGEDSGQLTLDQLKQYRAANHLSDYTKDTLATGDIYDYIIEGLSASGASTQVTIELTTPIPENAVLRQYSLVTGWRNFVVDNNNIQSKTNTSNTCTDTDGIWQTGLITGATCLKLTLKDGGENDADGNHANGVVENTVSIATPVVGGSGNIDDNSNSSSGGGCVYNPNTSARFDMVFILLMTLSAYYLIRRRRRFSH</sequence>
<evidence type="ECO:0000256" key="2">
    <source>
        <dbReference type="ARBA" id="ARBA00022989"/>
    </source>
</evidence>
<dbReference type="InterPro" id="IPR015919">
    <property type="entry name" value="Cadherin-like_sf"/>
</dbReference>
<feature type="domain" description="Cadherin" evidence="6">
    <location>
        <begin position="453"/>
        <end position="542"/>
    </location>
</feature>
<dbReference type="SUPFAM" id="SSF49313">
    <property type="entry name" value="Cadherin-like"/>
    <property type="match status" value="4"/>
</dbReference>
<feature type="signal peptide" evidence="5">
    <location>
        <begin position="1"/>
        <end position="22"/>
    </location>
</feature>
<accession>A0A8H8XC91</accession>
<evidence type="ECO:0000313" key="8">
    <source>
        <dbReference type="Proteomes" id="UP000643672"/>
    </source>
</evidence>
<feature type="domain" description="Cadherin" evidence="6">
    <location>
        <begin position="357"/>
        <end position="442"/>
    </location>
</feature>
<organism evidence="7 8">
    <name type="scientific">Bathymodiolus thermophilus thioautotrophic gill symbiont</name>
    <dbReference type="NCBI Taxonomy" id="2360"/>
    <lineage>
        <taxon>Bacteria</taxon>
        <taxon>Pseudomonadati</taxon>
        <taxon>Pseudomonadota</taxon>
        <taxon>Gammaproteobacteria</taxon>
        <taxon>sulfur-oxidizing symbionts</taxon>
    </lineage>
</organism>
<dbReference type="Pfam" id="PF00028">
    <property type="entry name" value="Cadherin"/>
    <property type="match status" value="2"/>
</dbReference>
<keyword evidence="5" id="KW-0732">Signal</keyword>
<dbReference type="PROSITE" id="PS50268">
    <property type="entry name" value="CADHERIN_2"/>
    <property type="match status" value="4"/>
</dbReference>